<dbReference type="PANTHER" id="PTHR21301:SF10">
    <property type="entry name" value="REVERSE TRANSCRIPTASE DOMAIN-CONTAINING PROTEIN"/>
    <property type="match status" value="1"/>
</dbReference>
<feature type="compositionally biased region" description="Pro residues" evidence="1">
    <location>
        <begin position="469"/>
        <end position="499"/>
    </location>
</feature>
<name>A0ABM1ZVQ4_AEDAL</name>
<dbReference type="InterPro" id="IPR000477">
    <property type="entry name" value="RT_dom"/>
</dbReference>
<dbReference type="PANTHER" id="PTHR21301">
    <property type="entry name" value="REVERSE TRANSCRIPTASE"/>
    <property type="match status" value="1"/>
</dbReference>
<feature type="compositionally biased region" description="Pro residues" evidence="1">
    <location>
        <begin position="511"/>
        <end position="532"/>
    </location>
</feature>
<evidence type="ECO:0000313" key="3">
    <source>
        <dbReference type="EnsemblMetazoa" id="AALFPA23_022102.P32739"/>
    </source>
</evidence>
<evidence type="ECO:0000259" key="2">
    <source>
        <dbReference type="PROSITE" id="PS50878"/>
    </source>
</evidence>
<dbReference type="PROSITE" id="PS50878">
    <property type="entry name" value="RT_POL"/>
    <property type="match status" value="1"/>
</dbReference>
<protein>
    <recommendedName>
        <fullName evidence="2">Reverse transcriptase domain-containing protein</fullName>
    </recommendedName>
</protein>
<sequence>METLLSLGPKFALPVQQIHPNTVYHLIADVEAIIRTNPDRAIQDRNRCLIGTQVQNYLARPQLHQADTPLSRFCNNAAVVTRKFLAEHPDLCVLESDKGKKIVVMRIQDYECKMYQLLNNSTYKVIQSDPTTSLQRKTNNMAKRLHDLKLIDHRTLRTLQTYTSTCPRIYGQPKAHKPDLPLRPVVPNITAPTYHLSKYIATILQENFSSQYNIRDSFSFTEYIRTITIPPDHALVSFDVVSLFTNIPKELIIRSILHRWPDISRGTRINLDLFLEMVKLCINNSYFCFRGKFYQQTFGTAMGSPLSPILADYVMEDLLESVTKKLKFNVRVLKKYVDDLFLVLPQTEVQNTLETFNQYDHHLQFTIEMEKDGTLPFLDTLVIRHDDQSATTKWYSKPISSGRLLNYHSFHPTAMKMNVAMNFMKRVLQLSTDGQIEQQKNQIFQNLRRNDYPSSLINRMMNRITNNNAPPPPTCQRPPPPPPHRSPSPPSPEPPPPALPQITPTSTLLLPSPPPPPPLQTPLPNPSPPNAANPPTEQQQINSTQRDHHHQVTEVLYRSMPDIPTLTRTISIILKKDYDQVKIATRNIKTTKSLLKTIKDPVPPNDQHNVVYSTPCNNCEGVYIGMTSNQLKKRMSGHKSDVNKIVNTPTDITHAKTALTQHMIEHNHTFNLDGTKIVDRTFRSTALPILEMCHIQNTSNTINFRTDVDGLNTAYAGILHTIKKANSRREQPSNSTHSTHN</sequence>
<accession>A0ABM1ZVQ4</accession>
<proteinExistence type="predicted"/>
<organism evidence="3 4">
    <name type="scientific">Aedes albopictus</name>
    <name type="common">Asian tiger mosquito</name>
    <name type="synonym">Stegomyia albopicta</name>
    <dbReference type="NCBI Taxonomy" id="7160"/>
    <lineage>
        <taxon>Eukaryota</taxon>
        <taxon>Metazoa</taxon>
        <taxon>Ecdysozoa</taxon>
        <taxon>Arthropoda</taxon>
        <taxon>Hexapoda</taxon>
        <taxon>Insecta</taxon>
        <taxon>Pterygota</taxon>
        <taxon>Neoptera</taxon>
        <taxon>Endopterygota</taxon>
        <taxon>Diptera</taxon>
        <taxon>Nematocera</taxon>
        <taxon>Culicoidea</taxon>
        <taxon>Culicidae</taxon>
        <taxon>Culicinae</taxon>
        <taxon>Aedini</taxon>
        <taxon>Aedes</taxon>
        <taxon>Stegomyia</taxon>
    </lineage>
</organism>
<dbReference type="RefSeq" id="XP_062714429.1">
    <property type="nucleotide sequence ID" value="XM_062858445.1"/>
</dbReference>
<feature type="compositionally biased region" description="Low complexity" evidence="1">
    <location>
        <begin position="500"/>
        <end position="510"/>
    </location>
</feature>
<reference evidence="3" key="2">
    <citation type="submission" date="2025-05" db="UniProtKB">
        <authorList>
            <consortium name="EnsemblMetazoa"/>
        </authorList>
    </citation>
    <scope>IDENTIFICATION</scope>
    <source>
        <strain evidence="3">Foshan</strain>
    </source>
</reference>
<evidence type="ECO:0000256" key="1">
    <source>
        <dbReference type="SAM" id="MobiDB-lite"/>
    </source>
</evidence>
<dbReference type="Pfam" id="PF26215">
    <property type="entry name" value="HTH_animal"/>
    <property type="match status" value="1"/>
</dbReference>
<dbReference type="SUPFAM" id="SSF56672">
    <property type="entry name" value="DNA/RNA polymerases"/>
    <property type="match status" value="1"/>
</dbReference>
<dbReference type="EnsemblMetazoa" id="AALFPA23_022102.R32739">
    <property type="protein sequence ID" value="AALFPA23_022102.P32739"/>
    <property type="gene ID" value="AALFPA23_022102"/>
</dbReference>
<feature type="region of interest" description="Disordered" evidence="1">
    <location>
        <begin position="463"/>
        <end position="551"/>
    </location>
</feature>
<dbReference type="InterPro" id="IPR043502">
    <property type="entry name" value="DNA/RNA_pol_sf"/>
</dbReference>
<dbReference type="CDD" id="cd00304">
    <property type="entry name" value="RT_like"/>
    <property type="match status" value="1"/>
</dbReference>
<dbReference type="Pfam" id="PF00078">
    <property type="entry name" value="RVT_1"/>
    <property type="match status" value="1"/>
</dbReference>
<dbReference type="GeneID" id="115263766"/>
<evidence type="ECO:0000313" key="4">
    <source>
        <dbReference type="Proteomes" id="UP000069940"/>
    </source>
</evidence>
<feature type="domain" description="Reverse transcriptase" evidence="2">
    <location>
        <begin position="170"/>
        <end position="399"/>
    </location>
</feature>
<dbReference type="Proteomes" id="UP000069940">
    <property type="component" value="Unassembled WGS sequence"/>
</dbReference>
<dbReference type="InterPro" id="IPR058912">
    <property type="entry name" value="HTH_animal"/>
</dbReference>
<reference evidence="4" key="1">
    <citation type="journal article" date="2015" name="Proc. Natl. Acad. Sci. U.S.A.">
        <title>Genome sequence of the Asian Tiger mosquito, Aedes albopictus, reveals insights into its biology, genetics, and evolution.</title>
        <authorList>
            <person name="Chen X.G."/>
            <person name="Jiang X."/>
            <person name="Gu J."/>
            <person name="Xu M."/>
            <person name="Wu Y."/>
            <person name="Deng Y."/>
            <person name="Zhang C."/>
            <person name="Bonizzoni M."/>
            <person name="Dermauw W."/>
            <person name="Vontas J."/>
            <person name="Armbruster P."/>
            <person name="Huang X."/>
            <person name="Yang Y."/>
            <person name="Zhang H."/>
            <person name="He W."/>
            <person name="Peng H."/>
            <person name="Liu Y."/>
            <person name="Wu K."/>
            <person name="Chen J."/>
            <person name="Lirakis M."/>
            <person name="Topalis P."/>
            <person name="Van Leeuwen T."/>
            <person name="Hall A.B."/>
            <person name="Jiang X."/>
            <person name="Thorpe C."/>
            <person name="Mueller R.L."/>
            <person name="Sun C."/>
            <person name="Waterhouse R.M."/>
            <person name="Yan G."/>
            <person name="Tu Z.J."/>
            <person name="Fang X."/>
            <person name="James A.A."/>
        </authorList>
    </citation>
    <scope>NUCLEOTIDE SEQUENCE [LARGE SCALE GENOMIC DNA]</scope>
    <source>
        <strain evidence="4">Foshan</strain>
    </source>
</reference>
<keyword evidence="4" id="KW-1185">Reference proteome</keyword>